<feature type="domain" description="Alanine racemase N-terminal" evidence="4">
    <location>
        <begin position="8"/>
        <end position="224"/>
    </location>
</feature>
<name>A0ABS5HX06_9RHOB</name>
<evidence type="ECO:0000256" key="2">
    <source>
        <dbReference type="ARBA" id="ARBA00022898"/>
    </source>
</evidence>
<keyword evidence="3" id="KW-0413">Isomerase</keyword>
<evidence type="ECO:0000256" key="3">
    <source>
        <dbReference type="ARBA" id="ARBA00023235"/>
    </source>
</evidence>
<dbReference type="Pfam" id="PF01168">
    <property type="entry name" value="Ala_racemase_N"/>
    <property type="match status" value="1"/>
</dbReference>
<accession>A0ABS5HX06</accession>
<dbReference type="EMBL" id="JADMKU010000034">
    <property type="protein sequence ID" value="MBR9653511.1"/>
    <property type="molecule type" value="Genomic_DNA"/>
</dbReference>
<evidence type="ECO:0000313" key="5">
    <source>
        <dbReference type="EMBL" id="MBR9653511.1"/>
    </source>
</evidence>
<dbReference type="Proteomes" id="UP001195941">
    <property type="component" value="Unassembled WGS sequence"/>
</dbReference>
<keyword evidence="6" id="KW-1185">Reference proteome</keyword>
<dbReference type="PANTHER" id="PTHR30511">
    <property type="entry name" value="ALANINE RACEMASE"/>
    <property type="match status" value="1"/>
</dbReference>
<dbReference type="CDD" id="cd06815">
    <property type="entry name" value="PLPDE_III_AR_like_1"/>
    <property type="match status" value="1"/>
</dbReference>
<evidence type="ECO:0000259" key="4">
    <source>
        <dbReference type="Pfam" id="PF01168"/>
    </source>
</evidence>
<sequence>MTAPRIEIDLSKIRQNTRCLVGHLGSRGITVTGVTKAVCGNPDIAQAMLEGGVIGIADARLRNVVRMRKAGIGCPITMIRTPMQSEVGQIIQCCEASYNTQMETITELAAAARRRGAVHNVVLVVEMGDMRDGLMPEDLEAFASQVAKLPGVALKGIAANFACLGGIAPGAEAMGMLSRMASEVEGSCGPFLELVSGGSSVNLPWALSAGTPGRINNLRLGEAILLGVEPLSGKPIEGLHTDAFALVAEVVETKPKPGSMPSSTFGSALKASGLVQDDDRRIRSILAIGQQDTDAGGLRFPSGVDFLGATSDHTVVDTTNSSFTVGNEMKLRMNYSALMRAMSAPDVAKIIFSEETLKGDVGIRLPRPRAALV</sequence>
<dbReference type="InterPro" id="IPR001608">
    <property type="entry name" value="Ala_racemase_N"/>
</dbReference>
<dbReference type="InterPro" id="IPR000821">
    <property type="entry name" value="Ala_racemase"/>
</dbReference>
<dbReference type="RefSeq" id="WP_212703131.1">
    <property type="nucleotide sequence ID" value="NZ_JADMKU010000034.1"/>
</dbReference>
<organism evidence="5 6">
    <name type="scientific">Thalassovita aquimarina</name>
    <dbReference type="NCBI Taxonomy" id="2785917"/>
    <lineage>
        <taxon>Bacteria</taxon>
        <taxon>Pseudomonadati</taxon>
        <taxon>Pseudomonadota</taxon>
        <taxon>Alphaproteobacteria</taxon>
        <taxon>Rhodobacterales</taxon>
        <taxon>Roseobacteraceae</taxon>
        <taxon>Thalassovita</taxon>
    </lineage>
</organism>
<dbReference type="SUPFAM" id="SSF51419">
    <property type="entry name" value="PLP-binding barrel"/>
    <property type="match status" value="1"/>
</dbReference>
<dbReference type="PANTHER" id="PTHR30511:SF3">
    <property type="entry name" value="LYSINE RACEMASE"/>
    <property type="match status" value="1"/>
</dbReference>
<keyword evidence="2" id="KW-0663">Pyridoxal phosphate</keyword>
<reference evidence="5 6" key="1">
    <citation type="journal article" date="2021" name="Arch. Microbiol.">
        <title>Thalassobius aquimarinus sp. nov., isolated from the Sea of Japan seashore.</title>
        <authorList>
            <person name="Kurilenko V.V."/>
            <person name="Romanenko L.A."/>
            <person name="Chernysheva N.Y."/>
            <person name="Velansky P.V."/>
            <person name="Tekutyeva L.A."/>
            <person name="Isaeva M.P."/>
            <person name="Mikhailov V.V."/>
        </authorList>
    </citation>
    <scope>NUCLEOTIDE SEQUENCE [LARGE SCALE GENOMIC DNA]</scope>
    <source>
        <strain evidence="5 6">KMM 8518</strain>
    </source>
</reference>
<dbReference type="InterPro" id="IPR029066">
    <property type="entry name" value="PLP-binding_barrel"/>
</dbReference>
<proteinExistence type="predicted"/>
<comment type="cofactor">
    <cofactor evidence="1">
        <name>pyridoxal 5'-phosphate</name>
        <dbReference type="ChEBI" id="CHEBI:597326"/>
    </cofactor>
</comment>
<gene>
    <name evidence="5" type="ORF">IT775_20535</name>
</gene>
<evidence type="ECO:0000256" key="1">
    <source>
        <dbReference type="ARBA" id="ARBA00001933"/>
    </source>
</evidence>
<dbReference type="Gene3D" id="3.20.20.10">
    <property type="entry name" value="Alanine racemase"/>
    <property type="match status" value="1"/>
</dbReference>
<protein>
    <submittedName>
        <fullName evidence="5">Alanine/ornithine racemase family PLP-dependent enzyme</fullName>
    </submittedName>
</protein>
<evidence type="ECO:0000313" key="6">
    <source>
        <dbReference type="Proteomes" id="UP001195941"/>
    </source>
</evidence>
<comment type="caution">
    <text evidence="5">The sequence shown here is derived from an EMBL/GenBank/DDBJ whole genome shotgun (WGS) entry which is preliminary data.</text>
</comment>